<evidence type="ECO:0000313" key="3">
    <source>
        <dbReference type="Proteomes" id="UP000623467"/>
    </source>
</evidence>
<protein>
    <recommendedName>
        <fullName evidence="1">F-box domain-containing protein</fullName>
    </recommendedName>
</protein>
<accession>A0A8H6Z9H0</accession>
<gene>
    <name evidence="2" type="ORF">MSAN_00384600</name>
</gene>
<dbReference type="SMART" id="SM00256">
    <property type="entry name" value="FBOX"/>
    <property type="match status" value="1"/>
</dbReference>
<dbReference type="OrthoDB" id="2322499at2759"/>
<proteinExistence type="predicted"/>
<sequence length="213" mass="24119">MSRRSARLQQQGVVKAVDAAVDDNLGNSGDDEFRDAGEDVEEIEVVAKKKRRKVAKTTDPASEDQKIKRVRGRRGILSSLREFPLDIVAEIFGHLNPMDLLNLARTTKEIRGILMSRSSAFIWKESRSHVEGLPDLPPDLCEPQYANLCFSTHCHQCLAIPISTIVWSARTRLCKKCIEARFGNLECVTEKTKLEFNLLRSLVPSYREPRRGK</sequence>
<dbReference type="EMBL" id="JACAZH010000002">
    <property type="protein sequence ID" value="KAF7374985.1"/>
    <property type="molecule type" value="Genomic_DNA"/>
</dbReference>
<dbReference type="InterPro" id="IPR001810">
    <property type="entry name" value="F-box_dom"/>
</dbReference>
<organism evidence="2 3">
    <name type="scientific">Mycena sanguinolenta</name>
    <dbReference type="NCBI Taxonomy" id="230812"/>
    <lineage>
        <taxon>Eukaryota</taxon>
        <taxon>Fungi</taxon>
        <taxon>Dikarya</taxon>
        <taxon>Basidiomycota</taxon>
        <taxon>Agaricomycotina</taxon>
        <taxon>Agaricomycetes</taxon>
        <taxon>Agaricomycetidae</taxon>
        <taxon>Agaricales</taxon>
        <taxon>Marasmiineae</taxon>
        <taxon>Mycenaceae</taxon>
        <taxon>Mycena</taxon>
    </lineage>
</organism>
<reference evidence="2" key="1">
    <citation type="submission" date="2020-05" db="EMBL/GenBank/DDBJ databases">
        <title>Mycena genomes resolve the evolution of fungal bioluminescence.</title>
        <authorList>
            <person name="Tsai I.J."/>
        </authorList>
    </citation>
    <scope>NUCLEOTIDE SEQUENCE</scope>
    <source>
        <strain evidence="2">160909Yilan</strain>
    </source>
</reference>
<dbReference type="InterPro" id="IPR036047">
    <property type="entry name" value="F-box-like_dom_sf"/>
</dbReference>
<evidence type="ECO:0000313" key="2">
    <source>
        <dbReference type="EMBL" id="KAF7374985.1"/>
    </source>
</evidence>
<feature type="domain" description="F-box" evidence="1">
    <location>
        <begin position="77"/>
        <end position="126"/>
    </location>
</feature>
<dbReference type="Proteomes" id="UP000623467">
    <property type="component" value="Unassembled WGS sequence"/>
</dbReference>
<dbReference type="PROSITE" id="PS50181">
    <property type="entry name" value="FBOX"/>
    <property type="match status" value="1"/>
</dbReference>
<name>A0A8H6Z9H0_9AGAR</name>
<keyword evidence="3" id="KW-1185">Reference proteome</keyword>
<comment type="caution">
    <text evidence="2">The sequence shown here is derived from an EMBL/GenBank/DDBJ whole genome shotgun (WGS) entry which is preliminary data.</text>
</comment>
<evidence type="ECO:0000259" key="1">
    <source>
        <dbReference type="PROSITE" id="PS50181"/>
    </source>
</evidence>
<dbReference type="SUPFAM" id="SSF81383">
    <property type="entry name" value="F-box domain"/>
    <property type="match status" value="1"/>
</dbReference>
<dbReference type="AlphaFoldDB" id="A0A8H6Z9H0"/>
<dbReference type="Pfam" id="PF00646">
    <property type="entry name" value="F-box"/>
    <property type="match status" value="1"/>
</dbReference>